<evidence type="ECO:0000313" key="1">
    <source>
        <dbReference type="EMBL" id="KAF1990140.1"/>
    </source>
</evidence>
<dbReference type="Proteomes" id="UP000800041">
    <property type="component" value="Unassembled WGS sequence"/>
</dbReference>
<dbReference type="AlphaFoldDB" id="A0A6G1HAU2"/>
<dbReference type="OrthoDB" id="3899662at2759"/>
<name>A0A6G1HAU2_9PEZI</name>
<sequence length="363" mass="39459">MDSTRRDPAEPCYLLQLPVELRLAIYDFALCDAPVYTIGTAVDQDPLSLFERVANRGRTKDLPNEQVPLLLPHYDASILSFSNPPTIVSPTSSLQSSQTSLFSASSTSASSNSTSSALIPPPAPINPTPPTWALLSRLNRQINAELHHHIATRKRSPSPTNSLSYGTSLYLTYPYGILAFMAHCPSLLLHARHIRVSGFHNPTPPRDGERGPVFHRPLTTFHGRNNRAQNPVSTPSVPPATQKAALAALAKIVRACLGPGGHTTLERFQLRMYYPGRDSYYSVWSDEGSPVSAVLYNTCAGRIDMEAWRGARGTGMKVDVRPARQGRCGGGGGGGERVVSTVWRKLGDSWEENEGFGVDGEGE</sequence>
<reference evidence="1" key="1">
    <citation type="journal article" date="2020" name="Stud. Mycol.">
        <title>101 Dothideomycetes genomes: a test case for predicting lifestyles and emergence of pathogens.</title>
        <authorList>
            <person name="Haridas S."/>
            <person name="Albert R."/>
            <person name="Binder M."/>
            <person name="Bloem J."/>
            <person name="Labutti K."/>
            <person name="Salamov A."/>
            <person name="Andreopoulos B."/>
            <person name="Baker S."/>
            <person name="Barry K."/>
            <person name="Bills G."/>
            <person name="Bluhm B."/>
            <person name="Cannon C."/>
            <person name="Castanera R."/>
            <person name="Culley D."/>
            <person name="Daum C."/>
            <person name="Ezra D."/>
            <person name="Gonzalez J."/>
            <person name="Henrissat B."/>
            <person name="Kuo A."/>
            <person name="Liang C."/>
            <person name="Lipzen A."/>
            <person name="Lutzoni F."/>
            <person name="Magnuson J."/>
            <person name="Mondo S."/>
            <person name="Nolan M."/>
            <person name="Ohm R."/>
            <person name="Pangilinan J."/>
            <person name="Park H.-J."/>
            <person name="Ramirez L."/>
            <person name="Alfaro M."/>
            <person name="Sun H."/>
            <person name="Tritt A."/>
            <person name="Yoshinaga Y."/>
            <person name="Zwiers L.-H."/>
            <person name="Turgeon B."/>
            <person name="Goodwin S."/>
            <person name="Spatafora J."/>
            <person name="Crous P."/>
            <person name="Grigoriev I."/>
        </authorList>
    </citation>
    <scope>NUCLEOTIDE SEQUENCE</scope>
    <source>
        <strain evidence="1">CBS 113979</strain>
    </source>
</reference>
<organism evidence="1 2">
    <name type="scientific">Aulographum hederae CBS 113979</name>
    <dbReference type="NCBI Taxonomy" id="1176131"/>
    <lineage>
        <taxon>Eukaryota</taxon>
        <taxon>Fungi</taxon>
        <taxon>Dikarya</taxon>
        <taxon>Ascomycota</taxon>
        <taxon>Pezizomycotina</taxon>
        <taxon>Dothideomycetes</taxon>
        <taxon>Pleosporomycetidae</taxon>
        <taxon>Aulographales</taxon>
        <taxon>Aulographaceae</taxon>
    </lineage>
</organism>
<protein>
    <submittedName>
        <fullName evidence="1">Uncharacterized protein</fullName>
    </submittedName>
</protein>
<keyword evidence="2" id="KW-1185">Reference proteome</keyword>
<proteinExistence type="predicted"/>
<evidence type="ECO:0000313" key="2">
    <source>
        <dbReference type="Proteomes" id="UP000800041"/>
    </source>
</evidence>
<dbReference type="EMBL" id="ML977143">
    <property type="protein sequence ID" value="KAF1990140.1"/>
    <property type="molecule type" value="Genomic_DNA"/>
</dbReference>
<accession>A0A6G1HAU2</accession>
<gene>
    <name evidence="1" type="ORF">K402DRAFT_460840</name>
</gene>